<feature type="compositionally biased region" description="Polar residues" evidence="2">
    <location>
        <begin position="1017"/>
        <end position="1029"/>
    </location>
</feature>
<feature type="compositionally biased region" description="Polar residues" evidence="2">
    <location>
        <begin position="678"/>
        <end position="703"/>
    </location>
</feature>
<dbReference type="InterPro" id="IPR052655">
    <property type="entry name" value="AKNA_Centrosome-Trans_reg"/>
</dbReference>
<comment type="caution">
    <text evidence="4">The sequence shown here is derived from an EMBL/GenBank/DDBJ whole genome shotgun (WGS) entry which is preliminary data.</text>
</comment>
<feature type="compositionally biased region" description="Basic and acidic residues" evidence="2">
    <location>
        <begin position="796"/>
        <end position="805"/>
    </location>
</feature>
<dbReference type="Proteomes" id="UP001623349">
    <property type="component" value="Unassembled WGS sequence"/>
</dbReference>
<feature type="compositionally biased region" description="Low complexity" evidence="2">
    <location>
        <begin position="1163"/>
        <end position="1180"/>
    </location>
</feature>
<proteinExistence type="predicted"/>
<feature type="compositionally biased region" description="Low complexity" evidence="2">
    <location>
        <begin position="1300"/>
        <end position="1312"/>
    </location>
</feature>
<feature type="compositionally biased region" description="Polar residues" evidence="2">
    <location>
        <begin position="184"/>
        <end position="202"/>
    </location>
</feature>
<evidence type="ECO:0000256" key="2">
    <source>
        <dbReference type="SAM" id="MobiDB-lite"/>
    </source>
</evidence>
<gene>
    <name evidence="4" type="ORF">APTSU1_000380700</name>
</gene>
<feature type="compositionally biased region" description="Acidic residues" evidence="2">
    <location>
        <begin position="126"/>
        <end position="141"/>
    </location>
</feature>
<feature type="coiled-coil region" evidence="1">
    <location>
        <begin position="546"/>
        <end position="601"/>
    </location>
</feature>
<dbReference type="InterPro" id="IPR022150">
    <property type="entry name" value="AKNA_dom"/>
</dbReference>
<feature type="compositionally biased region" description="Polar residues" evidence="2">
    <location>
        <begin position="812"/>
        <end position="821"/>
    </location>
</feature>
<protein>
    <submittedName>
        <fullName evidence="4">Microtubule organization protein AKNA</fullName>
    </submittedName>
</protein>
<evidence type="ECO:0000313" key="4">
    <source>
        <dbReference type="EMBL" id="GAB1288577.1"/>
    </source>
</evidence>
<name>A0ABQ0ENV6_APOSI</name>
<feature type="compositionally biased region" description="Polar residues" evidence="2">
    <location>
        <begin position="895"/>
        <end position="906"/>
    </location>
</feature>
<feature type="region of interest" description="Disordered" evidence="2">
    <location>
        <begin position="1280"/>
        <end position="1337"/>
    </location>
</feature>
<feature type="compositionally biased region" description="Polar residues" evidence="2">
    <location>
        <begin position="845"/>
        <end position="856"/>
    </location>
</feature>
<feature type="region of interest" description="Disordered" evidence="2">
    <location>
        <begin position="1091"/>
        <end position="1205"/>
    </location>
</feature>
<evidence type="ECO:0000313" key="5">
    <source>
        <dbReference type="Proteomes" id="UP001623349"/>
    </source>
</evidence>
<feature type="compositionally biased region" description="Polar residues" evidence="2">
    <location>
        <begin position="1103"/>
        <end position="1122"/>
    </location>
</feature>
<feature type="region of interest" description="Disordered" evidence="2">
    <location>
        <begin position="490"/>
        <end position="542"/>
    </location>
</feature>
<feature type="compositionally biased region" description="Polar residues" evidence="2">
    <location>
        <begin position="531"/>
        <end position="542"/>
    </location>
</feature>
<feature type="compositionally biased region" description="Acidic residues" evidence="2">
    <location>
        <begin position="755"/>
        <end position="766"/>
    </location>
</feature>
<dbReference type="PANTHER" id="PTHR21510:SF15">
    <property type="entry name" value="MICROTUBULE ORGANIZATION PROTEIN AKNA"/>
    <property type="match status" value="1"/>
</dbReference>
<feature type="compositionally biased region" description="Acidic residues" evidence="2">
    <location>
        <begin position="70"/>
        <end position="91"/>
    </location>
</feature>
<feature type="compositionally biased region" description="Polar residues" evidence="2">
    <location>
        <begin position="997"/>
        <end position="1010"/>
    </location>
</feature>
<accession>A0ABQ0ENV6</accession>
<feature type="region of interest" description="Disordered" evidence="2">
    <location>
        <begin position="673"/>
        <end position="703"/>
    </location>
</feature>
<dbReference type="PANTHER" id="PTHR21510">
    <property type="entry name" value="AKNA DOMAIN-CONTAINING PROTEIN"/>
    <property type="match status" value="1"/>
</dbReference>
<feature type="compositionally biased region" description="Polar residues" evidence="2">
    <location>
        <begin position="956"/>
        <end position="965"/>
    </location>
</feature>
<keyword evidence="1" id="KW-0175">Coiled coil</keyword>
<reference evidence="4 5" key="1">
    <citation type="submission" date="2024-08" db="EMBL/GenBank/DDBJ databases">
        <title>The draft genome of Apodemus speciosus.</title>
        <authorList>
            <person name="Nabeshima K."/>
            <person name="Suzuki S."/>
            <person name="Onuma M."/>
        </authorList>
    </citation>
    <scope>NUCLEOTIDE SEQUENCE [LARGE SCALE GENOMIC DNA]</scope>
    <source>
        <strain evidence="4">IB14-021</strain>
    </source>
</reference>
<evidence type="ECO:0000259" key="3">
    <source>
        <dbReference type="Pfam" id="PF12443"/>
    </source>
</evidence>
<feature type="region of interest" description="Disordered" evidence="2">
    <location>
        <begin position="1"/>
        <end position="377"/>
    </location>
</feature>
<evidence type="ECO:0000256" key="1">
    <source>
        <dbReference type="SAM" id="Coils"/>
    </source>
</evidence>
<sequence>MASSGTTAQWAGPSLGQGPRRRRWAWAEEQDADGRSEQGWGNKQSLPEATSPELLEDFRRAQEHLPPLEWDPDMQDSEESSAEETEADDVSSPEGSAVPLPWLSRHTRQLDLSEELDEVPGSPEVDSAEESCTELECEDQGDSSPPAPGQGPARDWVTSIKQGSNLRPSEHLEAQPSVEHSRTKSWSSGTVSLGQPSDSLGSTWEGDADVPQPSTLPKALPQSPCHNLPHPGDRNGGDVALATPTEFRDSLAAPAQNPECSAGTWGRETTSLPNSRPEDRTWKRTKTSPKPLPSRFTGSVSPLSTRLGAVKKAVSQHKQGATLAGPSSSHAPKYGRGRLNYPLPDFSKVGPRVRFPKDENYRPPKSRGHNRQQGSTRPLIFKSPAEIVRDVLLSSGEVKESSPGHPITRVPQEFQTPEQATELVHQLQEDYHKLLTKYAEAENTIDQLRLGAKLLVHLYSDPPQPSQSFCSGSMPQGNKVLSFSIPQPRSAEWWPGPAQDPQASEATGWPFPRTDLSPSSSPSMATPGRLPQSQGIATDQPSTGQIQALTAQASRLLAKVESFEELVLAGHLPPQDQIKSLEQLRAAHTALEAEYLQACREEHLDPQLDASQASPRTLNLCRELEAEICHLGQRLEELQDHMDQTQGEAEPCRPDMQGSTATIPFLPQPAHLPMPSGPVSSTDVQTPQEPATTTVFPGSSCTLPVNKEVSLSIQTEESPRGPPVRTRKLQVEQDFHGLLERYLSVKSLPEALRVEDEEDLGEEEEEQDHHGTLEVDGPASAPGKAMRVSPGQRPAQAEESHRAAIQEDEDQTVSMRSSNFRPSMARDRYTPVLETAEVAQRGTKPMTSHQSSLTSLEESRPAELLPRKALPRAGGPHTEEPWMVSPETDSGFVGSETSIVSPFTQTPEHRLSHVSTPGSSARHLTASVPGEGTSHPKARAPLVPRRATEAAIPRNRAQQPLSSLGSLRRAAQSCHLDETPVAKTAVPRSEFKRQKQTSKQLLPSRTTSPDSARAPTAASTPHGSAESTANLLLNRTERDNIKLGMGPCSCNSDTTEAESGGLWALYRPGLDAQAIKDLQAEVSRLRLQLEDSLHRPRPDSPASAFNHSTTQTQEQLVDSSPSWGPHYGSKSTERLSGESDGVEPAEPTGRRRARSSSVPRGVPRLLLSSRSQSPAPQLSSEKSRTFEEHPQAAQWGTRPLSSSKQRERVSFRGQYTEWSLHPPTFYVSAEEPISGLHVDVGQEYHILSPKAVLKDSGTASCPHCQPIRTRDTDAVRSLESHRDPLPLTPPAVPCVVKSSPLQQQMAPAQAPLEKNTPKKPAPSTPSLKRKNRQSGSPVQMAPGLWFLAAASPAPAPPALAYVSSAPIIPYPPPTVYYATPAPTSAQTASPQAARGPRRTRHSVHLGLNDLEELQAALREAAQAAENVRSTTRQLSRSLSADLRHARSLRGSCLF</sequence>
<organism evidence="4 5">
    <name type="scientific">Apodemus speciosus</name>
    <name type="common">Large Japanese field mouse</name>
    <dbReference type="NCBI Taxonomy" id="105296"/>
    <lineage>
        <taxon>Eukaryota</taxon>
        <taxon>Metazoa</taxon>
        <taxon>Chordata</taxon>
        <taxon>Craniata</taxon>
        <taxon>Vertebrata</taxon>
        <taxon>Euteleostomi</taxon>
        <taxon>Mammalia</taxon>
        <taxon>Eutheria</taxon>
        <taxon>Euarchontoglires</taxon>
        <taxon>Glires</taxon>
        <taxon>Rodentia</taxon>
        <taxon>Myomorpha</taxon>
        <taxon>Muroidea</taxon>
        <taxon>Muridae</taxon>
        <taxon>Murinae</taxon>
        <taxon>Apodemus</taxon>
    </lineage>
</organism>
<dbReference type="Pfam" id="PF12443">
    <property type="entry name" value="AKNA"/>
    <property type="match status" value="1"/>
</dbReference>
<feature type="domain" description="AKNA" evidence="3">
    <location>
        <begin position="582"/>
        <end position="677"/>
    </location>
</feature>
<feature type="compositionally biased region" description="Polar residues" evidence="2">
    <location>
        <begin position="39"/>
        <end position="48"/>
    </location>
</feature>
<keyword evidence="5" id="KW-1185">Reference proteome</keyword>
<feature type="compositionally biased region" description="Basic and acidic residues" evidence="2">
    <location>
        <begin position="1181"/>
        <end position="1190"/>
    </location>
</feature>
<dbReference type="EMBL" id="BAAFST010000004">
    <property type="protein sequence ID" value="GAB1288577.1"/>
    <property type="molecule type" value="Genomic_DNA"/>
</dbReference>
<feature type="region of interest" description="Disordered" evidence="2">
    <location>
        <begin position="754"/>
        <end position="1029"/>
    </location>
</feature>